<dbReference type="Pfam" id="PF20209">
    <property type="entry name" value="DUF6570"/>
    <property type="match status" value="1"/>
</dbReference>
<organism evidence="6 7">
    <name type="scientific">Eumeta variegata</name>
    <name type="common">Bagworm moth</name>
    <name type="synonym">Eumeta japonica</name>
    <dbReference type="NCBI Taxonomy" id="151549"/>
    <lineage>
        <taxon>Eukaryota</taxon>
        <taxon>Metazoa</taxon>
        <taxon>Ecdysozoa</taxon>
        <taxon>Arthropoda</taxon>
        <taxon>Hexapoda</taxon>
        <taxon>Insecta</taxon>
        <taxon>Pterygota</taxon>
        <taxon>Neoptera</taxon>
        <taxon>Endopterygota</taxon>
        <taxon>Lepidoptera</taxon>
        <taxon>Glossata</taxon>
        <taxon>Ditrysia</taxon>
        <taxon>Tineoidea</taxon>
        <taxon>Psychidae</taxon>
        <taxon>Oiketicinae</taxon>
        <taxon>Eumeta</taxon>
    </lineage>
</organism>
<dbReference type="InterPro" id="IPR010285">
    <property type="entry name" value="DNA_helicase_pif1-like_DEAD"/>
</dbReference>
<dbReference type="CDD" id="cd18809">
    <property type="entry name" value="SF1_C_RecD"/>
    <property type="match status" value="1"/>
</dbReference>
<dbReference type="InterPro" id="IPR051055">
    <property type="entry name" value="PIF1_helicase"/>
</dbReference>
<dbReference type="InterPro" id="IPR025476">
    <property type="entry name" value="Helitron_helicase-like"/>
</dbReference>
<dbReference type="Proteomes" id="UP000299102">
    <property type="component" value="Unassembled WGS sequence"/>
</dbReference>
<feature type="region of interest" description="Disordered" evidence="2">
    <location>
        <begin position="2057"/>
        <end position="2077"/>
    </location>
</feature>
<dbReference type="PANTHER" id="PTHR47642:SF5">
    <property type="entry name" value="ATP-DEPENDENT DNA HELICASE"/>
    <property type="match status" value="1"/>
</dbReference>
<dbReference type="GO" id="GO:0006310">
    <property type="term" value="P:DNA recombination"/>
    <property type="evidence" value="ECO:0007669"/>
    <property type="project" value="UniProtKB-KW"/>
</dbReference>
<dbReference type="GO" id="GO:0005524">
    <property type="term" value="F:ATP binding"/>
    <property type="evidence" value="ECO:0007669"/>
    <property type="project" value="UniProtKB-KW"/>
</dbReference>
<dbReference type="SUPFAM" id="SSF52540">
    <property type="entry name" value="P-loop containing nucleoside triphosphate hydrolases"/>
    <property type="match status" value="2"/>
</dbReference>
<feature type="region of interest" description="Disordered" evidence="2">
    <location>
        <begin position="2011"/>
        <end position="2035"/>
    </location>
</feature>
<evidence type="ECO:0000259" key="3">
    <source>
        <dbReference type="Pfam" id="PF05970"/>
    </source>
</evidence>
<dbReference type="InterPro" id="IPR027417">
    <property type="entry name" value="P-loop_NTPase"/>
</dbReference>
<feature type="domain" description="Helitron helicase-like" evidence="4">
    <location>
        <begin position="592"/>
        <end position="731"/>
    </location>
</feature>
<dbReference type="Pfam" id="PF14214">
    <property type="entry name" value="Helitron_like_N"/>
    <property type="match status" value="1"/>
</dbReference>
<dbReference type="Pfam" id="PF05970">
    <property type="entry name" value="PIF1"/>
    <property type="match status" value="1"/>
</dbReference>
<keyword evidence="1" id="KW-0547">Nucleotide-binding</keyword>
<comment type="catalytic activity">
    <reaction evidence="1">
        <text>ATP + H2O = ADP + phosphate + H(+)</text>
        <dbReference type="Rhea" id="RHEA:13065"/>
        <dbReference type="ChEBI" id="CHEBI:15377"/>
        <dbReference type="ChEBI" id="CHEBI:15378"/>
        <dbReference type="ChEBI" id="CHEBI:30616"/>
        <dbReference type="ChEBI" id="CHEBI:43474"/>
        <dbReference type="ChEBI" id="CHEBI:456216"/>
        <dbReference type="EC" id="5.6.2.3"/>
    </reaction>
</comment>
<keyword evidence="1" id="KW-0067">ATP-binding</keyword>
<comment type="cofactor">
    <cofactor evidence="1">
        <name>Mg(2+)</name>
        <dbReference type="ChEBI" id="CHEBI:18420"/>
    </cofactor>
</comment>
<dbReference type="InterPro" id="IPR036691">
    <property type="entry name" value="Endo/exonu/phosph_ase_sf"/>
</dbReference>
<comment type="caution">
    <text evidence="6">The sequence shown here is derived from an EMBL/GenBank/DDBJ whole genome shotgun (WGS) entry which is preliminary data.</text>
</comment>
<dbReference type="Gene3D" id="3.60.10.10">
    <property type="entry name" value="Endonuclease/exonuclease/phosphatase"/>
    <property type="match status" value="1"/>
</dbReference>
<comment type="similarity">
    <text evidence="1">Belongs to the helicase family.</text>
</comment>
<dbReference type="InterPro" id="IPR046700">
    <property type="entry name" value="DUF6570"/>
</dbReference>
<dbReference type="EMBL" id="BGZK01000438">
    <property type="protein sequence ID" value="GBP43551.1"/>
    <property type="molecule type" value="Genomic_DNA"/>
</dbReference>
<keyword evidence="1" id="KW-0234">DNA repair</keyword>
<keyword evidence="1" id="KW-0233">DNA recombination</keyword>
<sequence length="2077" mass="235979">MVEGRGGTCQTVSPSERLDTEAVVYLRDRPRRPVHEKLAVGGRARQIRKQLKGSIDRLVLVVGYGYHSPISIYGITTLKTMETDEQMPSTSSTSMETEDIVPSTSAVPFVVPHTTSTARTNAQRQREYRLRQALTRTPEQVRAFAKAAAERQRRFKLRKSANIALTSGTSESPASTSCSVVERTSVPVVAERTSVPLTNAQRQRAFRQRRAASSRTDVQPNTSSTQTAIQLEQSTWYTKWSSSIRRFQSTFLDNDFGHACSVCDRLWFKNDLKTITALQLKVISDWYVKENRQLRKEDYTKSCNTCRQSLNKRKLPTLAKVNGFSYPDIPPGLPPLDPISERLVSPRLPFMQVRRLRHDFSYGIIGQVINVPVNVQDMVKCLPRHLEEDDVINVNIKRNLAHKTNYISGYMSKRTVKEWLDVLQNSSLYRLYDIKIDLSRLQPALPSDEGLQDDPANRIEAISAEYTPESEVLAARQHTLLWNEEDCLDIAPGHRATPLNIIYDRHAEELSFPAIYFGEPRRFNMNISVTPYMMATSEIRRSDRRGATPQKVLYDAMKILRLRMVDGIYSTFRSVSITESVTRRMLEDPEFLKEFVVQNLAFMKSVPNSVQYWASRKRDLFAMLRQLGKPTIFLTLSANEVRWLVLLNLLLKLSNKYPGKVAEDLNTSERCNLVSDDPITCCIYFHKLVGTLMKMLKSKQSYNPFGQYYVEDYFLRIEFQHRGSPHAHILLWLHDDPHETVSENMPKTIELVEKLSSVAKEDVPNDTIYANQIHKHTFTCTKRGETTCRFGIPYWPMLTTRVLIPMPQTDGRRIAFQKKAKELRNCLSERTYASMDDFLREHSLTFDAYLDVVRSTLRRPSMLFKRNFDQLMTNTFNPYLAGEIKSNIDIQFILDEYSCAQYVVEYVNKSARGMGNLNRELTKMMEEHPDRDYTGQLKALSVKLLNAVEMSAQEAAWYLLRQPMSETSRQIMYIPTVWPSERQRCRKRRKQMDRENIEADSTDVFTKNIIQRYEERPPSLESSYLAEFASYYADYHDFIDNEDDVDVQEDEIEEPVTEERTAVGRTTSNEHRRRKIGRIIRYRRYEIDETVNYQREMVLLFLPFRNEIADIVDSNKFLQLFNDNKDTIMERRQLFENNLNIDSVMQELEAMMILQNSDSREPPEIEERRVFVEQVLGGEGSENNDDVNQIIPREGLLSAVKKRSNVMPKQQFCELIRTTNPEQRELIHEVIHRLHGCGDEVVVTLQVFFTGPAGCGKTYSVKCLMETYNRYTQEHNSLNNAYVACASTGKAAVPIGGTTVHSAFRLTNSRVTKLLSAENLQAYRNMFVGVKVVFIDEISMLSAAILGKINYRLQQITGIYDQPFGGIHMILCGDFRQLPPVRASPCYTVPHNQLGGPVLWQSINYFPLVRVVRQTDELFSTILTKIGDGLKLSVNNIALIESRHKSEVWCKENVPDAVRLYYSNHEVDSYNRNAIQNAHNCIATDIMLGYSSNSEMSREQGKLHKMSVAETDGLPYMLPLAVGYPYMITSNIDVADGLVNGAIGVLLYIERQPANADDRSAPGGPSTSTSLPPAKDEIATLWFQFEDKNTGTKAKIKCRPHVHSKPNTLSVDWVPVHKKVVNISLTKTVKCKRKQFPCVPACAITIHKAQGGTFTTIVYKYSSKQPQQLVYVAMSRVTSIDGLYIITEKDSPLVFKHGRDGNDSQTTRDIRNEYLRLRGHTLDTITKQAVKFCDDATDAGQLIVKNINCQSLSAHAADIETDTVIPRSDYLVLTETWMRDTCEPTPIKGYECVSRENNRTNSDTNAAGGVAIYRKLSSISTAEVVQVAITDVTRVIKTKGDMCMTEVTCFAANTSFKFILGAVYIHPGASMQDIGMLLWQGLGPYIHNSQYVPPFVQVDSSIPILLCGDFNKNVSGSARGDGVDAAGSRPLKLKNPFPDRFWNKSTFGLLTAPEDPRPALGVRTGAEPSGYELNETQRPFNRRIESNSVVLTQIYYLTQITLVEPITAEEEGLSSSGHEPKIVAPDGLSPAPDDLDRVEGRRRLKLRINNAKPCEVFSKSMKESRKKTAPPAAATAR</sequence>
<keyword evidence="7" id="KW-1185">Reference proteome</keyword>
<evidence type="ECO:0000259" key="5">
    <source>
        <dbReference type="Pfam" id="PF20209"/>
    </source>
</evidence>
<accession>A0A4C1VXK6</accession>
<feature type="domain" description="DUF6570" evidence="5">
    <location>
        <begin position="312"/>
        <end position="442"/>
    </location>
</feature>
<dbReference type="Gene3D" id="3.40.50.300">
    <property type="entry name" value="P-loop containing nucleotide triphosphate hydrolases"/>
    <property type="match status" value="2"/>
</dbReference>
<dbReference type="GO" id="GO:0000723">
    <property type="term" value="P:telomere maintenance"/>
    <property type="evidence" value="ECO:0007669"/>
    <property type="project" value="InterPro"/>
</dbReference>
<dbReference type="GO" id="GO:0016887">
    <property type="term" value="F:ATP hydrolysis activity"/>
    <property type="evidence" value="ECO:0007669"/>
    <property type="project" value="RHEA"/>
</dbReference>
<keyword evidence="1" id="KW-0378">Hydrolase</keyword>
<dbReference type="GO" id="GO:0006281">
    <property type="term" value="P:DNA repair"/>
    <property type="evidence" value="ECO:0007669"/>
    <property type="project" value="UniProtKB-KW"/>
</dbReference>
<evidence type="ECO:0000256" key="1">
    <source>
        <dbReference type="RuleBase" id="RU363044"/>
    </source>
</evidence>
<keyword evidence="1" id="KW-0227">DNA damage</keyword>
<feature type="domain" description="DNA helicase Pif1-like DEAD-box helicase" evidence="3">
    <location>
        <begin position="1220"/>
        <end position="1429"/>
    </location>
</feature>
<keyword evidence="1" id="KW-0347">Helicase</keyword>
<evidence type="ECO:0000256" key="2">
    <source>
        <dbReference type="SAM" id="MobiDB-lite"/>
    </source>
</evidence>
<evidence type="ECO:0000259" key="4">
    <source>
        <dbReference type="Pfam" id="PF14214"/>
    </source>
</evidence>
<name>A0A4C1VXK6_EUMVA</name>
<dbReference type="PANTHER" id="PTHR47642">
    <property type="entry name" value="ATP-DEPENDENT DNA HELICASE"/>
    <property type="match status" value="1"/>
</dbReference>
<dbReference type="EC" id="5.6.2.3" evidence="1"/>
<dbReference type="OrthoDB" id="416437at2759"/>
<evidence type="ECO:0000313" key="7">
    <source>
        <dbReference type="Proteomes" id="UP000299102"/>
    </source>
</evidence>
<dbReference type="SUPFAM" id="SSF56219">
    <property type="entry name" value="DNase I-like"/>
    <property type="match status" value="1"/>
</dbReference>
<gene>
    <name evidence="6" type="ORF">EVAR_87468_1</name>
</gene>
<dbReference type="GO" id="GO:0043139">
    <property type="term" value="F:5'-3' DNA helicase activity"/>
    <property type="evidence" value="ECO:0007669"/>
    <property type="project" value="UniProtKB-EC"/>
</dbReference>
<protein>
    <recommendedName>
        <fullName evidence="1">ATP-dependent DNA helicase</fullName>
        <ecNumber evidence="1">5.6.2.3</ecNumber>
    </recommendedName>
</protein>
<evidence type="ECO:0000313" key="6">
    <source>
        <dbReference type="EMBL" id="GBP43551.1"/>
    </source>
</evidence>
<reference evidence="6 7" key="1">
    <citation type="journal article" date="2019" name="Commun. Biol.">
        <title>The bagworm genome reveals a unique fibroin gene that provides high tensile strength.</title>
        <authorList>
            <person name="Kono N."/>
            <person name="Nakamura H."/>
            <person name="Ohtoshi R."/>
            <person name="Tomita M."/>
            <person name="Numata K."/>
            <person name="Arakawa K."/>
        </authorList>
    </citation>
    <scope>NUCLEOTIDE SEQUENCE [LARGE SCALE GENOMIC DNA]</scope>
</reference>
<proteinExistence type="inferred from homology"/>